<keyword evidence="3" id="KW-0540">Nuclease</keyword>
<evidence type="ECO:0000313" key="10">
    <source>
        <dbReference type="Proteomes" id="UP000675379"/>
    </source>
</evidence>
<feature type="domain" description="DHHA1" evidence="7">
    <location>
        <begin position="354"/>
        <end position="445"/>
    </location>
</feature>
<protein>
    <recommendedName>
        <fullName evidence="2">Single-stranded-DNA-specific exonuclease RecJ</fullName>
    </recommendedName>
</protein>
<dbReference type="SUPFAM" id="SSF64182">
    <property type="entry name" value="DHH phosphoesterases"/>
    <property type="match status" value="1"/>
</dbReference>
<evidence type="ECO:0000259" key="7">
    <source>
        <dbReference type="Pfam" id="PF02272"/>
    </source>
</evidence>
<gene>
    <name evidence="9" type="primary">recJ</name>
    <name evidence="9" type="ORF">KCG48_04550</name>
</gene>
<organism evidence="9 10">
    <name type="scientific">Proteiniclasticum sediminis</name>
    <dbReference type="NCBI Taxonomy" id="2804028"/>
    <lineage>
        <taxon>Bacteria</taxon>
        <taxon>Bacillati</taxon>
        <taxon>Bacillota</taxon>
        <taxon>Clostridia</taxon>
        <taxon>Eubacteriales</taxon>
        <taxon>Clostridiaceae</taxon>
        <taxon>Proteiniclasticum</taxon>
    </lineage>
</organism>
<dbReference type="AlphaFoldDB" id="A0A941HQL4"/>
<keyword evidence="10" id="KW-1185">Reference proteome</keyword>
<evidence type="ECO:0000256" key="3">
    <source>
        <dbReference type="ARBA" id="ARBA00022722"/>
    </source>
</evidence>
<dbReference type="RefSeq" id="WP_211800134.1">
    <property type="nucleotide sequence ID" value="NZ_JAGSCS010000004.1"/>
</dbReference>
<accession>A0A941HQL4</accession>
<evidence type="ECO:0000256" key="4">
    <source>
        <dbReference type="ARBA" id="ARBA00022801"/>
    </source>
</evidence>
<dbReference type="GO" id="GO:0003676">
    <property type="term" value="F:nucleic acid binding"/>
    <property type="evidence" value="ECO:0007669"/>
    <property type="project" value="InterPro"/>
</dbReference>
<evidence type="ECO:0000256" key="5">
    <source>
        <dbReference type="ARBA" id="ARBA00022839"/>
    </source>
</evidence>
<dbReference type="InterPro" id="IPR001667">
    <property type="entry name" value="DDH_dom"/>
</dbReference>
<dbReference type="InterPro" id="IPR051673">
    <property type="entry name" value="SSDNA_exonuclease_RecJ"/>
</dbReference>
<dbReference type="PANTHER" id="PTHR30255:SF2">
    <property type="entry name" value="SINGLE-STRANDED-DNA-SPECIFIC EXONUCLEASE RECJ"/>
    <property type="match status" value="1"/>
</dbReference>
<dbReference type="GO" id="GO:0006281">
    <property type="term" value="P:DNA repair"/>
    <property type="evidence" value="ECO:0007669"/>
    <property type="project" value="InterPro"/>
</dbReference>
<proteinExistence type="inferred from homology"/>
<evidence type="ECO:0000256" key="2">
    <source>
        <dbReference type="ARBA" id="ARBA00019841"/>
    </source>
</evidence>
<name>A0A941HQL4_9CLOT</name>
<dbReference type="InterPro" id="IPR038763">
    <property type="entry name" value="DHH_sf"/>
</dbReference>
<dbReference type="Pfam" id="PF02272">
    <property type="entry name" value="DHHA1"/>
    <property type="match status" value="1"/>
</dbReference>
<dbReference type="Proteomes" id="UP000675379">
    <property type="component" value="Unassembled WGS sequence"/>
</dbReference>
<dbReference type="InterPro" id="IPR004610">
    <property type="entry name" value="RecJ"/>
</dbReference>
<dbReference type="Gene3D" id="3.10.310.30">
    <property type="match status" value="1"/>
</dbReference>
<evidence type="ECO:0000259" key="6">
    <source>
        <dbReference type="Pfam" id="PF01368"/>
    </source>
</evidence>
<evidence type="ECO:0000259" key="8">
    <source>
        <dbReference type="Pfam" id="PF17768"/>
    </source>
</evidence>
<evidence type="ECO:0000313" key="9">
    <source>
        <dbReference type="EMBL" id="MBR0575608.1"/>
    </source>
</evidence>
<dbReference type="Gene3D" id="3.90.1640.30">
    <property type="match status" value="1"/>
</dbReference>
<keyword evidence="5 9" id="KW-0269">Exonuclease</keyword>
<reference evidence="9" key="1">
    <citation type="submission" date="2021-04" db="EMBL/GenBank/DDBJ databases">
        <title>Proteiniclasticum sedimins sp. nov., an obligate anaerobic bacterium isolated from anaerobic sludge.</title>
        <authorList>
            <person name="Liu J."/>
        </authorList>
    </citation>
    <scope>NUCLEOTIDE SEQUENCE</scope>
    <source>
        <strain evidence="9">BAD-10</strain>
    </source>
</reference>
<comment type="similarity">
    <text evidence="1">Belongs to the RecJ family.</text>
</comment>
<feature type="domain" description="RecJ OB" evidence="8">
    <location>
        <begin position="460"/>
        <end position="580"/>
    </location>
</feature>
<dbReference type="InterPro" id="IPR003156">
    <property type="entry name" value="DHHA1_dom"/>
</dbReference>
<dbReference type="NCBIfam" id="TIGR00644">
    <property type="entry name" value="recJ"/>
    <property type="match status" value="1"/>
</dbReference>
<feature type="domain" description="DDH" evidence="6">
    <location>
        <begin position="79"/>
        <end position="229"/>
    </location>
</feature>
<evidence type="ECO:0000256" key="1">
    <source>
        <dbReference type="ARBA" id="ARBA00005915"/>
    </source>
</evidence>
<comment type="caution">
    <text evidence="9">The sequence shown here is derived from an EMBL/GenBank/DDBJ whole genome shotgun (WGS) entry which is preliminary data.</text>
</comment>
<dbReference type="GO" id="GO:0008409">
    <property type="term" value="F:5'-3' exonuclease activity"/>
    <property type="evidence" value="ECO:0007669"/>
    <property type="project" value="InterPro"/>
</dbReference>
<dbReference type="Pfam" id="PF01368">
    <property type="entry name" value="DHH"/>
    <property type="match status" value="1"/>
</dbReference>
<keyword evidence="4" id="KW-0378">Hydrolase</keyword>
<dbReference type="PANTHER" id="PTHR30255">
    <property type="entry name" value="SINGLE-STRANDED-DNA-SPECIFIC EXONUCLEASE RECJ"/>
    <property type="match status" value="1"/>
</dbReference>
<dbReference type="EMBL" id="JAGSCS010000004">
    <property type="protein sequence ID" value="MBR0575608.1"/>
    <property type="molecule type" value="Genomic_DNA"/>
</dbReference>
<dbReference type="Pfam" id="PF17768">
    <property type="entry name" value="RecJ_OB"/>
    <property type="match status" value="1"/>
</dbReference>
<dbReference type="GO" id="GO:0006310">
    <property type="term" value="P:DNA recombination"/>
    <property type="evidence" value="ECO:0007669"/>
    <property type="project" value="InterPro"/>
</dbReference>
<dbReference type="InterPro" id="IPR041122">
    <property type="entry name" value="RecJ_OB"/>
</dbReference>
<sequence length="586" mass="64954">MKSKWLIRNIRYDYPALSRELKLEEEICRCLINRGPSTLEEIQAYLAPDLDTLPDPGLLKDLDLAVDILREAIAEEVSIRLMGDYDIDGAMSIYVAMTALKRCGAVVDYDIPDRIQDGYGINRDLVKKAYDEGVGLLVTFDNGIAALDAVEYAQSLGMMVIVTDHHDVPFVVEEGQRVEVIPPADAVVNPKQKDCLYPFKALCGAGVAFKLITALYEEMGIPKEELLELIPFVAIATVGDIVDLQGENRTLVKHGLSLVGKTKNAGLRALAKACQVDLENLSAYAIGFVIGPCFNAAGRLSTAKKTVELLFMEDEEAEGLAQELYALNQTRRAMTEEGVLLAEQRIEEERQGEDSVMVIRLDDVHESLAGIIAGRVKERYYRPAIVLTRTEKGLKGSARSIEEYNMFEGLHQAKEHLLKFGGHPMAAGLTLAEENLPAFKAALNAQSQLTEEDLIPKVTIDARLNPARITEGFVRNLAKLEPFGKGNPKPVFAEKKLLITGAFTMGREKEHLKFYFNAGGKTVEGVYFFGTRILRDLLAEEGIEVEDPTLAVKNTFCDLLFYPDLNTYNGETRVQLKISDFRLSAE</sequence>